<dbReference type="SUPFAM" id="SSF52200">
    <property type="entry name" value="Toll/Interleukin receptor TIR domain"/>
    <property type="match status" value="1"/>
</dbReference>
<dbReference type="InterPro" id="IPR056681">
    <property type="entry name" value="DUF7779"/>
</dbReference>
<dbReference type="Gene3D" id="3.40.50.300">
    <property type="entry name" value="P-loop containing nucleotide triphosphate hydrolases"/>
    <property type="match status" value="2"/>
</dbReference>
<dbReference type="Gene3D" id="3.40.50.10140">
    <property type="entry name" value="Toll/interleukin-1 receptor homology (TIR) domain"/>
    <property type="match status" value="1"/>
</dbReference>
<dbReference type="Gene3D" id="1.25.40.10">
    <property type="entry name" value="Tetratricopeptide repeat domain"/>
    <property type="match status" value="2"/>
</dbReference>
<feature type="domain" description="DUF7779" evidence="2">
    <location>
        <begin position="720"/>
        <end position="809"/>
    </location>
</feature>
<protein>
    <recommendedName>
        <fullName evidence="5">ATP/GTP-binding protein</fullName>
    </recommendedName>
</protein>
<dbReference type="Proteomes" id="UP000616724">
    <property type="component" value="Unassembled WGS sequence"/>
</dbReference>
<dbReference type="Pfam" id="PF13676">
    <property type="entry name" value="TIR_2"/>
    <property type="match status" value="1"/>
</dbReference>
<evidence type="ECO:0000313" key="3">
    <source>
        <dbReference type="EMBL" id="GIH77274.1"/>
    </source>
</evidence>
<dbReference type="EMBL" id="BOOH01000028">
    <property type="protein sequence ID" value="GIH77274.1"/>
    <property type="molecule type" value="Genomic_DNA"/>
</dbReference>
<dbReference type="NCBIfam" id="NF047398">
    <property type="entry name" value="AAA_KGGVGR"/>
    <property type="match status" value="1"/>
</dbReference>
<dbReference type="SUPFAM" id="SSF48452">
    <property type="entry name" value="TPR-like"/>
    <property type="match status" value="3"/>
</dbReference>
<evidence type="ECO:0000259" key="1">
    <source>
        <dbReference type="Pfam" id="PF13676"/>
    </source>
</evidence>
<dbReference type="InterPro" id="IPR000157">
    <property type="entry name" value="TIR_dom"/>
</dbReference>
<dbReference type="Pfam" id="PF25000">
    <property type="entry name" value="DUF7779"/>
    <property type="match status" value="1"/>
</dbReference>
<accession>A0A8J3RPE5</accession>
<sequence length="1297" mass="145250">MSEGQVITFYSYKGGTGRTMALANTAWILASAGKRVLVVDWDLESPGLHKFFNPFLAPGVVATTAGVIDLIADYQWAAMRNEPRPGDWHKEYAKAEKHAISLDWEFPDGGSLDYLSPGRANRDYSSPVSGFNWDNFYDRQGGGQFLDALRADMKACYDYVLIDSRTGTSDIAGICTVQMPDVLVDCFTLANQGIDGASQMARDISERYRDRNIRILPVPMRIDMGEKERCDVGRALARRKFDGFPKGMTAEESDEYWGAVEIPYTPFYAFEEILATFGDDAARPGSLLAAFERLTAAITNGEVSAFPRMEEAVRLRHLELFVRRHPALQTDVHVSYAHEDRMWADWLAAVLDRQGYRVMLRGVDVDETADAEADAPRTLVVLSDAYVRAPRALDRWAQTTAAEAAGRGELIPARVSESRFPPPFGDRALTDLTRLGERQAAETLLKAFGRIEEVSAADLSAVGARFPGSEPRVWNVSTRNAAFTGRGIVLETLRRHLTGGSTAVVLPQALYGLGGVGKTQVALEYAHRFKADYDLVWWVPSENRERINSSFEELARELDIRVGENIAEVVGAVREALRLGAPHSRWLLIFDNAGDPDELRDFFPGGTGHVVITSRNQAWSSVAAPLEVDVFSREESLEHLSRRVPGLAAEDALQVAAALGHLPIAVEQAAAWLAETGMPAATFVEQLESETARVRVLSMKQPADYPHPVAVTWNLSLSKLRENSPAAVRLLQLCAFFAPEPISMSLLYSDEMIRSLLPYDDSLREKLVLGQVIQEIGRFALARVDQGNNTIQVHRLVQSVIRSQMSAEEQEKACHEVHVILVGARPRQGEVDDPENWTRYDLIWQHLQPSRATECVEEETRQLLTDRVRYLWKRGDFDSALTLGDLLAGYWEEKFGLEDRQRLHLLFNVANVKRSQGKYQEAHDLDEWVRDMQRRVVGERHPHALMTAGGLAADLRGLGNYTRSLEMDKVTFDRWKTLYGEDHPRTLAAGHNLALSYRLVGDSRNARELDEETFRRRDRVLGPTHPYTLYSASQLARDLRELGNYRESVEILKSTLQHYRETLGENFVDTLRTAKSLAVSLRRAGEQNEAWQLAKDTEERYRLRYPGTPDALAATLELACCESALDDKEGARDRAAAIVRIYWESLGETHPGTLIARNNLAIYLRGTGEASRAAGQAEEVLRGLIDRLGDTHPFTLSAAINLANCMADEGRRAEAEALERRTLDALRDTLGPEHPDTLACEANLSVTLHTSDRTAQAERLRDRVLSVKARVLGEDHPTLAHLRQWRRINRDLEPQPF</sequence>
<dbReference type="PANTHER" id="PTHR46082:SF6">
    <property type="entry name" value="AAA+ ATPASE DOMAIN-CONTAINING PROTEIN-RELATED"/>
    <property type="match status" value="1"/>
</dbReference>
<dbReference type="GO" id="GO:0007165">
    <property type="term" value="P:signal transduction"/>
    <property type="evidence" value="ECO:0007669"/>
    <property type="project" value="InterPro"/>
</dbReference>
<dbReference type="RefSeq" id="WP_203891854.1">
    <property type="nucleotide sequence ID" value="NZ_BOOH01000028.1"/>
</dbReference>
<reference evidence="3 4" key="1">
    <citation type="submission" date="2021-01" db="EMBL/GenBank/DDBJ databases">
        <title>Whole genome shotgun sequence of Planobispora longispora NBRC 13918.</title>
        <authorList>
            <person name="Komaki H."/>
            <person name="Tamura T."/>
        </authorList>
    </citation>
    <scope>NUCLEOTIDE SEQUENCE [LARGE SCALE GENOMIC DNA]</scope>
    <source>
        <strain evidence="3 4">NBRC 13918</strain>
    </source>
</reference>
<dbReference type="Pfam" id="PF13424">
    <property type="entry name" value="TPR_12"/>
    <property type="match status" value="2"/>
</dbReference>
<evidence type="ECO:0008006" key="5">
    <source>
        <dbReference type="Google" id="ProtNLM"/>
    </source>
</evidence>
<dbReference type="InterPro" id="IPR035897">
    <property type="entry name" value="Toll_tir_struct_dom_sf"/>
</dbReference>
<evidence type="ECO:0000313" key="4">
    <source>
        <dbReference type="Proteomes" id="UP000616724"/>
    </source>
</evidence>
<dbReference type="InterPro" id="IPR011990">
    <property type="entry name" value="TPR-like_helical_dom_sf"/>
</dbReference>
<proteinExistence type="predicted"/>
<keyword evidence="4" id="KW-1185">Reference proteome</keyword>
<dbReference type="InterPro" id="IPR053137">
    <property type="entry name" value="NLR-like"/>
</dbReference>
<feature type="domain" description="TIR" evidence="1">
    <location>
        <begin position="332"/>
        <end position="444"/>
    </location>
</feature>
<comment type="caution">
    <text evidence="3">The sequence shown here is derived from an EMBL/GenBank/DDBJ whole genome shotgun (WGS) entry which is preliminary data.</text>
</comment>
<dbReference type="NCBIfam" id="NF040586">
    <property type="entry name" value="FxSxx_TPR"/>
    <property type="match status" value="1"/>
</dbReference>
<dbReference type="PANTHER" id="PTHR46082">
    <property type="entry name" value="ATP/GTP-BINDING PROTEIN-RELATED"/>
    <property type="match status" value="1"/>
</dbReference>
<dbReference type="SUPFAM" id="SSF52540">
    <property type="entry name" value="P-loop containing nucleoside triphosphate hydrolases"/>
    <property type="match status" value="2"/>
</dbReference>
<name>A0A8J3RPE5_9ACTN</name>
<evidence type="ECO:0000259" key="2">
    <source>
        <dbReference type="Pfam" id="PF25000"/>
    </source>
</evidence>
<dbReference type="InterPro" id="IPR027417">
    <property type="entry name" value="P-loop_NTPase"/>
</dbReference>
<gene>
    <name evidence="3" type="ORF">Plo01_37030</name>
</gene>
<dbReference type="Pfam" id="PF13374">
    <property type="entry name" value="TPR_10"/>
    <property type="match status" value="3"/>
</dbReference>
<organism evidence="3 4">
    <name type="scientific">Planobispora longispora</name>
    <dbReference type="NCBI Taxonomy" id="28887"/>
    <lineage>
        <taxon>Bacteria</taxon>
        <taxon>Bacillati</taxon>
        <taxon>Actinomycetota</taxon>
        <taxon>Actinomycetes</taxon>
        <taxon>Streptosporangiales</taxon>
        <taxon>Streptosporangiaceae</taxon>
        <taxon>Planobispora</taxon>
    </lineage>
</organism>